<evidence type="ECO:0000313" key="1">
    <source>
        <dbReference type="EMBL" id="KAH7853628.1"/>
    </source>
</evidence>
<comment type="caution">
    <text evidence="1">The sequence shown here is derived from an EMBL/GenBank/DDBJ whole genome shotgun (WGS) entry which is preliminary data.</text>
</comment>
<keyword evidence="2" id="KW-1185">Reference proteome</keyword>
<dbReference type="EMBL" id="CM037161">
    <property type="protein sequence ID" value="KAH7853628.1"/>
    <property type="molecule type" value="Genomic_DNA"/>
</dbReference>
<proteinExistence type="predicted"/>
<organism evidence="1 2">
    <name type="scientific">Vaccinium darrowii</name>
    <dbReference type="NCBI Taxonomy" id="229202"/>
    <lineage>
        <taxon>Eukaryota</taxon>
        <taxon>Viridiplantae</taxon>
        <taxon>Streptophyta</taxon>
        <taxon>Embryophyta</taxon>
        <taxon>Tracheophyta</taxon>
        <taxon>Spermatophyta</taxon>
        <taxon>Magnoliopsida</taxon>
        <taxon>eudicotyledons</taxon>
        <taxon>Gunneridae</taxon>
        <taxon>Pentapetalae</taxon>
        <taxon>asterids</taxon>
        <taxon>Ericales</taxon>
        <taxon>Ericaceae</taxon>
        <taxon>Vaccinioideae</taxon>
        <taxon>Vaccinieae</taxon>
        <taxon>Vaccinium</taxon>
    </lineage>
</organism>
<gene>
    <name evidence="1" type="ORF">Vadar_004860</name>
</gene>
<accession>A0ACB7YJN0</accession>
<evidence type="ECO:0000313" key="2">
    <source>
        <dbReference type="Proteomes" id="UP000828048"/>
    </source>
</evidence>
<dbReference type="Proteomes" id="UP000828048">
    <property type="component" value="Chromosome 11"/>
</dbReference>
<reference evidence="1 2" key="1">
    <citation type="journal article" date="2021" name="Hortic Res">
        <title>High-quality reference genome and annotation aids understanding of berry development for evergreen blueberry (Vaccinium darrowii).</title>
        <authorList>
            <person name="Yu J."/>
            <person name="Hulse-Kemp A.M."/>
            <person name="Babiker E."/>
            <person name="Staton M."/>
        </authorList>
    </citation>
    <scope>NUCLEOTIDE SEQUENCE [LARGE SCALE GENOMIC DNA]</scope>
    <source>
        <strain evidence="2">cv. NJ 8807/NJ 8810</strain>
        <tissue evidence="1">Young leaf</tissue>
    </source>
</reference>
<name>A0ACB7YJN0_9ERIC</name>
<sequence>MPIPLQTDVHRALRGLISKDLADRIVSLRNRIVLVAEDTSRAFLLSSFFDTYFSFGIALIKGLNEVELFYFAVRVEVVGGGGGGGGSVGLAVGVGVVDGEEEVHGEKI</sequence>
<protein>
    <submittedName>
        <fullName evidence="1">Uncharacterized protein</fullName>
    </submittedName>
</protein>